<dbReference type="PIRSF" id="PIRSF000538">
    <property type="entry name" value="GlpK"/>
    <property type="match status" value="1"/>
</dbReference>
<comment type="similarity">
    <text evidence="1 4">Belongs to the FGGY kinase family.</text>
</comment>
<dbReference type="InterPro" id="IPR000577">
    <property type="entry name" value="Carb_kinase_FGGY"/>
</dbReference>
<evidence type="ECO:0000259" key="6">
    <source>
        <dbReference type="Pfam" id="PF02782"/>
    </source>
</evidence>
<dbReference type="InterPro" id="IPR050406">
    <property type="entry name" value="FGGY_Carb_Kinase"/>
</dbReference>
<sequence>MRMVKEYFLVLDCGATSVRAVAISPQGEILAMAAFQNAPKYQEGSAHYLVWDLEEIWGKLCQATQKVIASAGREIRAVSVTTFGADGAPVRANGSLTYPVISWQCSRTEQWARRIVELVNAREIFRITGYQVIPFNTLLKLLWLRENAPEALDEARYFLMMPGLFNFKLTGEMTMDYPSASTTMMMDIRSRQWSERLLSLAGLTPDFFPRMVKSGEIIGTVTKIASEETGIPAGTPVTSAGHDTQFALVGSLAKDDELILSSGTWEIAALRIPYYRDSEVAFTTGMLVELDAEEGFWNPQMLMIAGGVVEWVRRHFFADLKDASDIYERIVEEAASVDPGADGVLFIPAFMPSGPLKPYSTKGTILGLGLTTGRAHVARAAFEGLAFQLRQAVEALSEAFAFRPQRVVVVGGGSRNVLWNRLRADVLNLPVVVTSCEEATVLGAALFAMVGTGYAKDLKEAKRNITHTTRVFEPSPERAIYDELYERYVKVPLCLEAYYRA</sequence>
<evidence type="ECO:0000256" key="3">
    <source>
        <dbReference type="ARBA" id="ARBA00022777"/>
    </source>
</evidence>
<dbReference type="Pfam" id="PF02782">
    <property type="entry name" value="FGGY_C"/>
    <property type="match status" value="1"/>
</dbReference>
<keyword evidence="3 4" id="KW-0418">Kinase</keyword>
<evidence type="ECO:0000256" key="4">
    <source>
        <dbReference type="RuleBase" id="RU003733"/>
    </source>
</evidence>
<evidence type="ECO:0000256" key="1">
    <source>
        <dbReference type="ARBA" id="ARBA00009156"/>
    </source>
</evidence>
<organism evidence="7">
    <name type="scientific">Candidatus Caldatribacterium saccharofermentans</name>
    <dbReference type="NCBI Taxonomy" id="1454753"/>
    <lineage>
        <taxon>Bacteria</taxon>
        <taxon>Pseudomonadati</taxon>
        <taxon>Atribacterota</taxon>
        <taxon>Atribacteria</taxon>
        <taxon>Atribacterales</taxon>
        <taxon>Candidatus Caldatribacteriaceae</taxon>
        <taxon>Candidatus Caldatribacterium</taxon>
    </lineage>
</organism>
<dbReference type="GO" id="GO:0008737">
    <property type="term" value="F:L-fuculokinase activity"/>
    <property type="evidence" value="ECO:0007669"/>
    <property type="project" value="UniProtKB-EC"/>
</dbReference>
<comment type="caution">
    <text evidence="7">The sequence shown here is derived from an EMBL/GenBank/DDBJ whole genome shotgun (WGS) entry which is preliminary data.</text>
</comment>
<dbReference type="InterPro" id="IPR018484">
    <property type="entry name" value="FGGY_N"/>
</dbReference>
<dbReference type="CDD" id="cd07773">
    <property type="entry name" value="ASKHA_NBD_FGGY_FK"/>
    <property type="match status" value="1"/>
</dbReference>
<proteinExistence type="inferred from homology"/>
<dbReference type="InterPro" id="IPR018483">
    <property type="entry name" value="Carb_kinase_FGGY_CS"/>
</dbReference>
<dbReference type="Gene3D" id="3.30.420.40">
    <property type="match status" value="2"/>
</dbReference>
<dbReference type="PROSITE" id="PS00933">
    <property type="entry name" value="FGGY_KINASES_1"/>
    <property type="match status" value="1"/>
</dbReference>
<reference evidence="7" key="1">
    <citation type="journal article" date="2020" name="mSystems">
        <title>Genome- and Community-Level Interaction Insights into Carbon Utilization and Element Cycling Functions of Hydrothermarchaeota in Hydrothermal Sediment.</title>
        <authorList>
            <person name="Zhou Z."/>
            <person name="Liu Y."/>
            <person name="Xu W."/>
            <person name="Pan J."/>
            <person name="Luo Z.H."/>
            <person name="Li M."/>
        </authorList>
    </citation>
    <scope>NUCLEOTIDE SEQUENCE [LARGE SCALE GENOMIC DNA]</scope>
    <source>
        <strain evidence="7">SpSt-82</strain>
    </source>
</reference>
<evidence type="ECO:0000259" key="5">
    <source>
        <dbReference type="Pfam" id="PF00370"/>
    </source>
</evidence>
<dbReference type="AlphaFoldDB" id="A0A7V4WKQ4"/>
<dbReference type="PANTHER" id="PTHR43095">
    <property type="entry name" value="SUGAR KINASE"/>
    <property type="match status" value="1"/>
</dbReference>
<dbReference type="SUPFAM" id="SSF53067">
    <property type="entry name" value="Actin-like ATPase domain"/>
    <property type="match status" value="2"/>
</dbReference>
<evidence type="ECO:0000313" key="7">
    <source>
        <dbReference type="EMBL" id="HGY38884.1"/>
    </source>
</evidence>
<dbReference type="PANTHER" id="PTHR43095:SF5">
    <property type="entry name" value="XYLULOSE KINASE"/>
    <property type="match status" value="1"/>
</dbReference>
<protein>
    <submittedName>
        <fullName evidence="7">L-fuculokinase</fullName>
        <ecNumber evidence="7">2.7.1.51</ecNumber>
    </submittedName>
</protein>
<dbReference type="InterPro" id="IPR018485">
    <property type="entry name" value="FGGY_C"/>
</dbReference>
<accession>A0A7V4WKQ4</accession>
<dbReference type="EC" id="2.7.1.51" evidence="7"/>
<keyword evidence="2 4" id="KW-0808">Transferase</keyword>
<feature type="domain" description="Carbohydrate kinase FGGY N-terminal" evidence="5">
    <location>
        <begin position="7"/>
        <end position="250"/>
    </location>
</feature>
<dbReference type="InterPro" id="IPR043129">
    <property type="entry name" value="ATPase_NBD"/>
</dbReference>
<evidence type="ECO:0000256" key="2">
    <source>
        <dbReference type="ARBA" id="ARBA00022679"/>
    </source>
</evidence>
<gene>
    <name evidence="7" type="ORF">ENW11_03620</name>
</gene>
<dbReference type="Pfam" id="PF00370">
    <property type="entry name" value="FGGY_N"/>
    <property type="match status" value="1"/>
</dbReference>
<name>A0A7V4WKQ4_9BACT</name>
<feature type="domain" description="Carbohydrate kinase FGGY C-terminal" evidence="6">
    <location>
        <begin position="260"/>
        <end position="450"/>
    </location>
</feature>
<dbReference type="EMBL" id="DTIY01000025">
    <property type="protein sequence ID" value="HGY38884.1"/>
    <property type="molecule type" value="Genomic_DNA"/>
</dbReference>
<dbReference type="PROSITE" id="PS00445">
    <property type="entry name" value="FGGY_KINASES_2"/>
    <property type="match status" value="1"/>
</dbReference>